<dbReference type="GO" id="GO:0008270">
    <property type="term" value="F:zinc ion binding"/>
    <property type="evidence" value="ECO:0007669"/>
    <property type="project" value="UniProtKB-UniRule"/>
</dbReference>
<dbReference type="InterPro" id="IPR013087">
    <property type="entry name" value="Znf_C2H2_type"/>
</dbReference>
<evidence type="ECO:0000256" key="10">
    <source>
        <dbReference type="PROSITE-ProRule" id="PRU01263"/>
    </source>
</evidence>
<evidence type="ECO:0000256" key="2">
    <source>
        <dbReference type="ARBA" id="ARBA00022723"/>
    </source>
</evidence>
<keyword evidence="2 10" id="KW-0479">Metal-binding</keyword>
<feature type="region of interest" description="Disordered" evidence="11">
    <location>
        <begin position="128"/>
        <end position="157"/>
    </location>
</feature>
<feature type="domain" description="C2H2-type" evidence="12">
    <location>
        <begin position="481"/>
        <end position="505"/>
    </location>
</feature>
<dbReference type="InterPro" id="IPR012934">
    <property type="entry name" value="Znf_AD"/>
</dbReference>
<dbReference type="PROSITE" id="PS00028">
    <property type="entry name" value="ZINC_FINGER_C2H2_1"/>
    <property type="match status" value="10"/>
</dbReference>
<keyword evidence="8" id="KW-0539">Nucleus</keyword>
<organism evidence="14 15">
    <name type="scientific">Spodoptera litura</name>
    <name type="common">Asian cotton leafworm</name>
    <dbReference type="NCBI Taxonomy" id="69820"/>
    <lineage>
        <taxon>Eukaryota</taxon>
        <taxon>Metazoa</taxon>
        <taxon>Ecdysozoa</taxon>
        <taxon>Arthropoda</taxon>
        <taxon>Hexapoda</taxon>
        <taxon>Insecta</taxon>
        <taxon>Pterygota</taxon>
        <taxon>Neoptera</taxon>
        <taxon>Endopterygota</taxon>
        <taxon>Lepidoptera</taxon>
        <taxon>Glossata</taxon>
        <taxon>Ditrysia</taxon>
        <taxon>Noctuoidea</taxon>
        <taxon>Noctuidae</taxon>
        <taxon>Amphipyrinae</taxon>
        <taxon>Spodoptera</taxon>
    </lineage>
</organism>
<protein>
    <submittedName>
        <fullName evidence="15">Zinc finger protein 260-like isoform X8</fullName>
    </submittedName>
</protein>
<evidence type="ECO:0000256" key="9">
    <source>
        <dbReference type="PROSITE-ProRule" id="PRU00042"/>
    </source>
</evidence>
<feature type="domain" description="C2H2-type" evidence="12">
    <location>
        <begin position="567"/>
        <end position="590"/>
    </location>
</feature>
<evidence type="ECO:0000313" key="14">
    <source>
        <dbReference type="Proteomes" id="UP000301870"/>
    </source>
</evidence>
<evidence type="ECO:0000256" key="1">
    <source>
        <dbReference type="ARBA" id="ARBA00004123"/>
    </source>
</evidence>
<accession>A0A9J7DX42</accession>
<feature type="domain" description="C2H2-type" evidence="12">
    <location>
        <begin position="278"/>
        <end position="306"/>
    </location>
</feature>
<dbReference type="AlphaFoldDB" id="A0A9J7DX42"/>
<dbReference type="SMART" id="SM00868">
    <property type="entry name" value="zf-AD"/>
    <property type="match status" value="2"/>
</dbReference>
<keyword evidence="5 10" id="KW-0862">Zinc</keyword>
<feature type="domain" description="C2H2-type" evidence="12">
    <location>
        <begin position="422"/>
        <end position="450"/>
    </location>
</feature>
<dbReference type="PANTHER" id="PTHR24379">
    <property type="entry name" value="KRAB AND ZINC FINGER DOMAIN-CONTAINING"/>
    <property type="match status" value="1"/>
</dbReference>
<dbReference type="PROSITE" id="PS50157">
    <property type="entry name" value="ZINC_FINGER_C2H2_2"/>
    <property type="match status" value="7"/>
</dbReference>
<feature type="binding site" evidence="10">
    <location>
        <position position="15"/>
    </location>
    <ligand>
        <name>Zn(2+)</name>
        <dbReference type="ChEBI" id="CHEBI:29105"/>
    </ligand>
</feature>
<name>A0A9J7DX42_SPOLT</name>
<dbReference type="PANTHER" id="PTHR24379:SF121">
    <property type="entry name" value="C2H2-TYPE DOMAIN-CONTAINING PROTEIN"/>
    <property type="match status" value="1"/>
</dbReference>
<dbReference type="SUPFAM" id="SSF57667">
    <property type="entry name" value="beta-beta-alpha zinc fingers"/>
    <property type="match status" value="4"/>
</dbReference>
<feature type="compositionally biased region" description="Acidic residues" evidence="11">
    <location>
        <begin position="133"/>
        <end position="154"/>
    </location>
</feature>
<comment type="subcellular location">
    <subcellularLocation>
        <location evidence="1">Nucleus</location>
    </subcellularLocation>
</comment>
<dbReference type="GO" id="GO:0006357">
    <property type="term" value="P:regulation of transcription by RNA polymerase II"/>
    <property type="evidence" value="ECO:0007669"/>
    <property type="project" value="UniProtKB-ARBA"/>
</dbReference>
<feature type="domain" description="C2H2-type" evidence="12">
    <location>
        <begin position="511"/>
        <end position="538"/>
    </location>
</feature>
<feature type="binding site" evidence="10">
    <location>
        <position position="18"/>
    </location>
    <ligand>
        <name>Zn(2+)</name>
        <dbReference type="ChEBI" id="CHEBI:29105"/>
    </ligand>
</feature>
<keyword evidence="14" id="KW-1185">Reference proteome</keyword>
<evidence type="ECO:0000256" key="8">
    <source>
        <dbReference type="ARBA" id="ARBA00023242"/>
    </source>
</evidence>
<dbReference type="Proteomes" id="UP000301870">
    <property type="component" value="Chromosome 13"/>
</dbReference>
<dbReference type="FunFam" id="3.30.160.60:FF:001289">
    <property type="entry name" value="Zinc finger protein 574"/>
    <property type="match status" value="1"/>
</dbReference>
<sequence>MDPKTTDWRAGPNVCRCCLAEGCYKDISTEYFWMGKREVYAEMLSETLNLSIAYSNSGGPNSNSRLICELCISRLRDASDFKRQVQECERTFLRHLDPGSSSMVGEVEVTVEPTEIDPDVKLEHVKQEKAVSDDDDDFDERCGFDEDDDDDLDDQPLTRLASRIPKKESVDLLDLLDNTKATEKRKSSSKTKTVPAKKAKTIKKDVKATSSKAPVKTEKKKKGRNSMRKLDSDSENNTPEEHIAKIRGKQRRATFRSNIALIMSSCTAYPFKYKKGAYLCFFCSRTFLAPEELRKHSQSNHSTAKSRLTVKKYEPLKMDFSDTVCRICSSQINDYAALKEHLAVHHGKIIDCTFEDCVMPYKLNKDEHTCLVCGKTYETFLGVHKHMNSHYEHYICESCGNVYVTYQRLVNHIKNYHSVGDYCCKQCSKTFPSYSAFYSHDAKVHRNNKRYKCPICDEKFSYYKLRLNHLAKVHGEKSAMYPCPVCPKVFDLCSRRTNHLRIYHAVRVKSHVCTVCGMAFYSGYELKEHSVKHGGERIFQCDICKKSYARMKTLREHMKIHNNDRRFVCPACGQTFIQKATMKNHMRALHPEHFKDMFN</sequence>
<feature type="domain" description="C2H2-type" evidence="12">
    <location>
        <begin position="539"/>
        <end position="566"/>
    </location>
</feature>
<feature type="region of interest" description="Disordered" evidence="11">
    <location>
        <begin position="181"/>
        <end position="249"/>
    </location>
</feature>
<dbReference type="Pfam" id="PF00096">
    <property type="entry name" value="zf-C2H2"/>
    <property type="match status" value="2"/>
</dbReference>
<keyword evidence="7" id="KW-0804">Transcription</keyword>
<evidence type="ECO:0000256" key="6">
    <source>
        <dbReference type="ARBA" id="ARBA00023015"/>
    </source>
</evidence>
<evidence type="ECO:0000256" key="5">
    <source>
        <dbReference type="ARBA" id="ARBA00022833"/>
    </source>
</evidence>
<feature type="domain" description="ZAD" evidence="13">
    <location>
        <begin position="13"/>
        <end position="95"/>
    </location>
</feature>
<feature type="binding site" evidence="10">
    <location>
        <position position="68"/>
    </location>
    <ligand>
        <name>Zn(2+)</name>
        <dbReference type="ChEBI" id="CHEBI:29105"/>
    </ligand>
</feature>
<dbReference type="FunFam" id="3.30.160.60:FF:000446">
    <property type="entry name" value="Zinc finger protein"/>
    <property type="match status" value="1"/>
</dbReference>
<evidence type="ECO:0000256" key="4">
    <source>
        <dbReference type="ARBA" id="ARBA00022771"/>
    </source>
</evidence>
<gene>
    <name evidence="15" type="primary">LOC111351295</name>
</gene>
<keyword evidence="4 9" id="KW-0863">Zinc-finger</keyword>
<dbReference type="InterPro" id="IPR036236">
    <property type="entry name" value="Znf_C2H2_sf"/>
</dbReference>
<dbReference type="SMART" id="SM00355">
    <property type="entry name" value="ZnF_C2H2"/>
    <property type="match status" value="10"/>
</dbReference>
<dbReference type="PROSITE" id="PS51915">
    <property type="entry name" value="ZAD"/>
    <property type="match status" value="1"/>
</dbReference>
<reference evidence="15" key="1">
    <citation type="submission" date="2025-08" db="UniProtKB">
        <authorList>
            <consortium name="RefSeq"/>
        </authorList>
    </citation>
    <scope>IDENTIFICATION</scope>
    <source>
        <strain evidence="15">Ishihara</strain>
        <tissue evidence="15">Whole body</tissue>
    </source>
</reference>
<dbReference type="GO" id="GO:0005634">
    <property type="term" value="C:nucleus"/>
    <property type="evidence" value="ECO:0007669"/>
    <property type="project" value="UniProtKB-SubCell"/>
</dbReference>
<dbReference type="Pfam" id="PF13912">
    <property type="entry name" value="zf-C2H2_6"/>
    <property type="match status" value="3"/>
</dbReference>
<evidence type="ECO:0000256" key="7">
    <source>
        <dbReference type="ARBA" id="ARBA00023163"/>
    </source>
</evidence>
<evidence type="ECO:0000256" key="3">
    <source>
        <dbReference type="ARBA" id="ARBA00022737"/>
    </source>
</evidence>
<evidence type="ECO:0000313" key="15">
    <source>
        <dbReference type="RefSeq" id="XP_022818918.1"/>
    </source>
</evidence>
<dbReference type="GeneID" id="111351295"/>
<keyword evidence="3" id="KW-0677">Repeat</keyword>
<dbReference type="RefSeq" id="XP_022818918.1">
    <property type="nucleotide sequence ID" value="XM_022963150.1"/>
</dbReference>
<feature type="domain" description="C2H2-type" evidence="12">
    <location>
        <begin position="394"/>
        <end position="418"/>
    </location>
</feature>
<proteinExistence type="predicted"/>
<dbReference type="Gene3D" id="3.30.160.60">
    <property type="entry name" value="Classic Zinc Finger"/>
    <property type="match status" value="6"/>
</dbReference>
<evidence type="ECO:0000256" key="11">
    <source>
        <dbReference type="SAM" id="MobiDB-lite"/>
    </source>
</evidence>
<feature type="compositionally biased region" description="Basic residues" evidence="11">
    <location>
        <begin position="218"/>
        <end position="227"/>
    </location>
</feature>
<evidence type="ECO:0000259" key="13">
    <source>
        <dbReference type="PROSITE" id="PS51915"/>
    </source>
</evidence>
<evidence type="ECO:0000259" key="12">
    <source>
        <dbReference type="PROSITE" id="PS50157"/>
    </source>
</evidence>
<keyword evidence="6" id="KW-0805">Transcription regulation</keyword>
<feature type="binding site" evidence="10">
    <location>
        <position position="71"/>
    </location>
    <ligand>
        <name>Zn(2+)</name>
        <dbReference type="ChEBI" id="CHEBI:29105"/>
    </ligand>
</feature>